<evidence type="ECO:0000313" key="9">
    <source>
        <dbReference type="Proteomes" id="UP000033618"/>
    </source>
</evidence>
<dbReference type="InterPro" id="IPR011701">
    <property type="entry name" value="MFS"/>
</dbReference>
<evidence type="ECO:0000259" key="7">
    <source>
        <dbReference type="SMART" id="SM00563"/>
    </source>
</evidence>
<dbReference type="RefSeq" id="WP_046152142.1">
    <property type="nucleotide sequence ID" value="NZ_CADFGU010000004.1"/>
</dbReference>
<dbReference type="PANTHER" id="PTHR43201">
    <property type="entry name" value="ACYL-COA SYNTHETASE"/>
    <property type="match status" value="1"/>
</dbReference>
<dbReference type="InterPro" id="IPR020845">
    <property type="entry name" value="AMP-binding_CS"/>
</dbReference>
<proteinExistence type="inferred from homology"/>
<reference evidence="8 9" key="1">
    <citation type="submission" date="2015-03" db="EMBL/GenBank/DDBJ databases">
        <title>Draft Genome Sequence of Burkholderia andropogonis type strain ICMP2807, isolated from Sorghum bicolor.</title>
        <authorList>
            <person name="Lopes-Santos L."/>
            <person name="Castro D.B."/>
            <person name="Ottoboni L.M."/>
            <person name="Park D."/>
            <person name="Weirc B.S."/>
            <person name="Destefano S.A."/>
        </authorList>
    </citation>
    <scope>NUCLEOTIDE SEQUENCE [LARGE SCALE GENOMIC DNA]</scope>
    <source>
        <strain evidence="8 9">ICMP2807</strain>
    </source>
</reference>
<organism evidence="8 9">
    <name type="scientific">Robbsia andropogonis</name>
    <dbReference type="NCBI Taxonomy" id="28092"/>
    <lineage>
        <taxon>Bacteria</taxon>
        <taxon>Pseudomonadati</taxon>
        <taxon>Pseudomonadota</taxon>
        <taxon>Betaproteobacteria</taxon>
        <taxon>Burkholderiales</taxon>
        <taxon>Burkholderiaceae</taxon>
        <taxon>Robbsia</taxon>
    </lineage>
</organism>
<feature type="transmembrane region" description="Helical" evidence="6">
    <location>
        <begin position="82"/>
        <end position="100"/>
    </location>
</feature>
<evidence type="ECO:0000256" key="3">
    <source>
        <dbReference type="ARBA" id="ARBA00022692"/>
    </source>
</evidence>
<dbReference type="Pfam" id="PF07690">
    <property type="entry name" value="MFS_1"/>
    <property type="match status" value="1"/>
</dbReference>
<feature type="domain" description="Phospholipid/glycerol acyltransferase" evidence="7">
    <location>
        <begin position="458"/>
        <end position="568"/>
    </location>
</feature>
<protein>
    <submittedName>
        <fullName evidence="8">2-acyl-glycerophospho-ethanolamine acyltransferase</fullName>
    </submittedName>
</protein>
<keyword evidence="3 6" id="KW-0812">Transmembrane</keyword>
<keyword evidence="9" id="KW-1185">Reference proteome</keyword>
<keyword evidence="8" id="KW-0808">Transferase</keyword>
<dbReference type="Pfam" id="PF00501">
    <property type="entry name" value="AMP-binding"/>
    <property type="match status" value="1"/>
</dbReference>
<keyword evidence="4 6" id="KW-1133">Transmembrane helix</keyword>
<feature type="transmembrane region" description="Helical" evidence="6">
    <location>
        <begin position="339"/>
        <end position="361"/>
    </location>
</feature>
<dbReference type="InterPro" id="IPR036259">
    <property type="entry name" value="MFS_trans_sf"/>
</dbReference>
<evidence type="ECO:0000256" key="6">
    <source>
        <dbReference type="SAM" id="Phobius"/>
    </source>
</evidence>
<feature type="transmembrane region" description="Helical" evidence="6">
    <location>
        <begin position="168"/>
        <end position="186"/>
    </location>
</feature>
<dbReference type="SMART" id="SM00563">
    <property type="entry name" value="PlsC"/>
    <property type="match status" value="1"/>
</dbReference>
<dbReference type="Gene3D" id="1.20.1250.20">
    <property type="entry name" value="MFS general substrate transporter like domains"/>
    <property type="match status" value="1"/>
</dbReference>
<dbReference type="Proteomes" id="UP000033618">
    <property type="component" value="Unassembled WGS sequence"/>
</dbReference>
<comment type="caution">
    <text evidence="8">The sequence shown here is derived from an EMBL/GenBank/DDBJ whole genome shotgun (WGS) entry which is preliminary data.</text>
</comment>
<dbReference type="GO" id="GO:0031956">
    <property type="term" value="F:medium-chain fatty acid-CoA ligase activity"/>
    <property type="evidence" value="ECO:0007669"/>
    <property type="project" value="TreeGrafter"/>
</dbReference>
<evidence type="ECO:0000313" key="8">
    <source>
        <dbReference type="EMBL" id="KKB65040.1"/>
    </source>
</evidence>
<gene>
    <name evidence="8" type="ORF">WM40_03630</name>
</gene>
<evidence type="ECO:0000256" key="1">
    <source>
        <dbReference type="ARBA" id="ARBA00006432"/>
    </source>
</evidence>
<dbReference type="GO" id="GO:0016746">
    <property type="term" value="F:acyltransferase activity"/>
    <property type="evidence" value="ECO:0007669"/>
    <property type="project" value="UniProtKB-KW"/>
</dbReference>
<keyword evidence="5 6" id="KW-0472">Membrane</keyword>
<dbReference type="Gene3D" id="3.40.50.12780">
    <property type="entry name" value="N-terminal domain of ligase-like"/>
    <property type="match status" value="1"/>
</dbReference>
<dbReference type="PANTHER" id="PTHR43201:SF5">
    <property type="entry name" value="MEDIUM-CHAIN ACYL-COA LIGASE ACSF2, MITOCHONDRIAL"/>
    <property type="match status" value="1"/>
</dbReference>
<evidence type="ECO:0000256" key="5">
    <source>
        <dbReference type="ARBA" id="ARBA00023136"/>
    </source>
</evidence>
<dbReference type="EMBL" id="LAQU01000002">
    <property type="protein sequence ID" value="KKB65040.1"/>
    <property type="molecule type" value="Genomic_DNA"/>
</dbReference>
<accession>A0A0F5K541</accession>
<feature type="transmembrane region" description="Helical" evidence="6">
    <location>
        <begin position="257"/>
        <end position="277"/>
    </location>
</feature>
<name>A0A0F5K541_9BURK</name>
<dbReference type="InterPro" id="IPR045851">
    <property type="entry name" value="AMP-bd_C_sf"/>
</dbReference>
<dbReference type="InterPro" id="IPR042099">
    <property type="entry name" value="ANL_N_sf"/>
</dbReference>
<keyword evidence="2" id="KW-0436">Ligase</keyword>
<evidence type="ECO:0000256" key="2">
    <source>
        <dbReference type="ARBA" id="ARBA00022598"/>
    </source>
</evidence>
<feature type="transmembrane region" description="Helical" evidence="6">
    <location>
        <begin position="140"/>
        <end position="162"/>
    </location>
</feature>
<dbReference type="Gene3D" id="3.30.300.30">
    <property type="match status" value="1"/>
</dbReference>
<dbReference type="InterPro" id="IPR000873">
    <property type="entry name" value="AMP-dep_synth/lig_dom"/>
</dbReference>
<dbReference type="AlphaFoldDB" id="A0A0F5K541"/>
<dbReference type="STRING" id="28092.WM40_03630"/>
<dbReference type="CDD" id="cd06173">
    <property type="entry name" value="MFS_MefA_like"/>
    <property type="match status" value="1"/>
</dbReference>
<keyword evidence="8" id="KW-0012">Acyltransferase</keyword>
<feature type="transmembrane region" description="Helical" evidence="6">
    <location>
        <begin position="46"/>
        <end position="70"/>
    </location>
</feature>
<dbReference type="NCBIfam" id="NF005291">
    <property type="entry name" value="PRK06814.1"/>
    <property type="match status" value="1"/>
</dbReference>
<dbReference type="CDD" id="cd07989">
    <property type="entry name" value="LPLAT_AGPAT-like"/>
    <property type="match status" value="1"/>
</dbReference>
<dbReference type="PATRIC" id="fig|28092.6.peg.864"/>
<dbReference type="GO" id="GO:0022857">
    <property type="term" value="F:transmembrane transporter activity"/>
    <property type="evidence" value="ECO:0007669"/>
    <property type="project" value="InterPro"/>
</dbReference>
<feature type="transmembrane region" description="Helical" evidence="6">
    <location>
        <begin position="382"/>
        <end position="399"/>
    </location>
</feature>
<comment type="similarity">
    <text evidence="1">Belongs to the ATP-dependent AMP-binding enzyme family.</text>
</comment>
<dbReference type="SUPFAM" id="SSF103473">
    <property type="entry name" value="MFS general substrate transporter"/>
    <property type="match status" value="1"/>
</dbReference>
<dbReference type="Pfam" id="PF01553">
    <property type="entry name" value="Acyltransferase"/>
    <property type="match status" value="1"/>
</dbReference>
<sequence length="1183" mass="129448">MSLFRTKRFLPLFVTQFCGALNDNLLKNAMIMLITYRMATGAHDAQWLVTVAGGLFVLPFFLFSAMAGQMADKYDRAAMTRVIKLVEIGIMAVAVAGFYLHSIGILLAALAGMGVHSTFFGPIKYALLPQQLKPEELLEGNALVEAGTFLAILMGTIAGGALVLRANGETLVCIALVAVAVIGYLSSRHIAAATPSDPSLRINRNLFRETILIVSQSFQDKAIKRCILGSSWFWFVGATLLAQFAPYVKDVLHADPAVVTLLLTVFSVGVGLGSYACDRLLRGEVQATYVPLAALGLTLFGIDLYFASQHATAVVATAATTESLQSLRTFLSVPANWRVLFDLGGMAICGGIYIVPLYAIMQHRSQPAHRARVIASNNVMNALFMVVSALLTIVMLALHFTIPEIFLSVAVANGAVALYICRLLPDALVRSVLRSVLTLLYHVELRHPERYTDAGSRVLIVANHTSFLDAVLIAAFLPEKLHFAVNTHVARQWWMKPVMALVNAFPLDPTNPLAAKSLIDLLKRDEKCMIFPEGRLTVTGALMKIYEGPGMIADRSDAQLLPIRIDGAQYSPFSRLRGKVRIRWFPRITMTVLPPQRFAIPDDIKGRARRQMASAQLYDVMSEMMFRSAGTHKTLFQALLSASEVHGRHRPIVEDIERKPLRYGAFLLRVFTLGRVLLRGHLEPADAAQTGEHTVSLEPVGVMLPNTVAASVVFFALQSIGRAPAMLNFTNGAAQTAQACNTAKLETVLTSRRFVTMAKLEAIIDALVAAGVKIVYLEDLPTTVRWHDKAYGLLASRFPHWAYARNLRGAGYVAKPTTDDDAPSNHALADTTAVILYTSGSEGSPKGVVLSHHNILANCGQIASRVDFGPQDIVLNVLPMFHSFGLTGGTLLPILSGIKAFYYPSPLHYRIVPELIYDTNATIMFGTDTFLSAYARAAHPYDLHSVRYIFAGAEKLREDTRRVYADKYGVRIFEGYGATEMSPVISLNTPMQNRPGTVGRLLPGIASRLEAVPGIDNAGLLFVKGPNVMKGYMKADAPGVLQAPPDGWYDTGDIVSIDEHGYVTIQGRQKRFAKIAGEMVSLTAVESTISALWPDQQHAAVSLPDSRKGEQIVLLTTREDARRDALLQWFQQRQVSELALPRRIIHLHKLPTLGTGKTDYQRAKQLAAQADPVTELALEKTSE</sequence>
<evidence type="ECO:0000256" key="4">
    <source>
        <dbReference type="ARBA" id="ARBA00022989"/>
    </source>
</evidence>
<dbReference type="SUPFAM" id="SSF56801">
    <property type="entry name" value="Acetyl-CoA synthetase-like"/>
    <property type="match status" value="1"/>
</dbReference>
<dbReference type="InterPro" id="IPR002123">
    <property type="entry name" value="Plipid/glycerol_acylTrfase"/>
</dbReference>
<dbReference type="PROSITE" id="PS00455">
    <property type="entry name" value="AMP_BINDING"/>
    <property type="match status" value="1"/>
</dbReference>
<dbReference type="SUPFAM" id="SSF69593">
    <property type="entry name" value="Glycerol-3-phosphate (1)-acyltransferase"/>
    <property type="match status" value="1"/>
</dbReference>
<dbReference type="GO" id="GO:0006631">
    <property type="term" value="P:fatty acid metabolic process"/>
    <property type="evidence" value="ECO:0007669"/>
    <property type="project" value="TreeGrafter"/>
</dbReference>
<feature type="transmembrane region" description="Helical" evidence="6">
    <location>
        <begin position="289"/>
        <end position="307"/>
    </location>
</feature>